<dbReference type="GO" id="GO:0004867">
    <property type="term" value="F:serine-type endopeptidase inhibitor activity"/>
    <property type="evidence" value="ECO:0007669"/>
    <property type="project" value="UniProtKB-KW"/>
</dbReference>
<protein>
    <recommendedName>
        <fullName evidence="7">Kazal-like domain-containing protein</fullName>
    </recommendedName>
</protein>
<dbReference type="PROSITE" id="PS00282">
    <property type="entry name" value="KAZAL_1"/>
    <property type="match status" value="1"/>
</dbReference>
<dbReference type="Proteomes" id="UP000593565">
    <property type="component" value="Unassembled WGS sequence"/>
</dbReference>
<gene>
    <name evidence="8" type="ORF">AMELA_G00099270</name>
</gene>
<keyword evidence="4" id="KW-0722">Serine protease inhibitor</keyword>
<evidence type="ECO:0000256" key="6">
    <source>
        <dbReference type="SAM" id="SignalP"/>
    </source>
</evidence>
<reference evidence="8 9" key="1">
    <citation type="submission" date="2020-02" db="EMBL/GenBank/DDBJ databases">
        <title>A chromosome-scale genome assembly of the black bullhead catfish (Ameiurus melas).</title>
        <authorList>
            <person name="Wen M."/>
            <person name="Zham M."/>
            <person name="Cabau C."/>
            <person name="Klopp C."/>
            <person name="Donnadieu C."/>
            <person name="Roques C."/>
            <person name="Bouchez O."/>
            <person name="Lampietro C."/>
            <person name="Jouanno E."/>
            <person name="Herpin A."/>
            <person name="Louis A."/>
            <person name="Berthelot C."/>
            <person name="Parey E."/>
            <person name="Roest-Crollius H."/>
            <person name="Braasch I."/>
            <person name="Postlethwait J."/>
            <person name="Robinson-Rechavi M."/>
            <person name="Echchiki A."/>
            <person name="Begum T."/>
            <person name="Montfort J."/>
            <person name="Schartl M."/>
            <person name="Bobe J."/>
            <person name="Guiguen Y."/>
        </authorList>
    </citation>
    <scope>NUCLEOTIDE SEQUENCE [LARGE SCALE GENOMIC DNA]</scope>
    <source>
        <strain evidence="8">M_S1</strain>
        <tissue evidence="8">Blood</tissue>
    </source>
</reference>
<accession>A0A7J6ASN7</accession>
<organism evidence="8 9">
    <name type="scientific">Ameiurus melas</name>
    <name type="common">Black bullhead</name>
    <name type="synonym">Silurus melas</name>
    <dbReference type="NCBI Taxonomy" id="219545"/>
    <lineage>
        <taxon>Eukaryota</taxon>
        <taxon>Metazoa</taxon>
        <taxon>Chordata</taxon>
        <taxon>Craniata</taxon>
        <taxon>Vertebrata</taxon>
        <taxon>Euteleostomi</taxon>
        <taxon>Actinopterygii</taxon>
        <taxon>Neopterygii</taxon>
        <taxon>Teleostei</taxon>
        <taxon>Ostariophysi</taxon>
        <taxon>Siluriformes</taxon>
        <taxon>Ictaluridae</taxon>
        <taxon>Ameiurus</taxon>
    </lineage>
</organism>
<comment type="subcellular location">
    <subcellularLocation>
        <location evidence="1">Secreted</location>
    </subcellularLocation>
</comment>
<dbReference type="GO" id="GO:0005576">
    <property type="term" value="C:extracellular region"/>
    <property type="evidence" value="ECO:0007669"/>
    <property type="project" value="UniProtKB-SubCell"/>
</dbReference>
<evidence type="ECO:0000256" key="5">
    <source>
        <dbReference type="ARBA" id="ARBA00023157"/>
    </source>
</evidence>
<feature type="signal peptide" evidence="6">
    <location>
        <begin position="1"/>
        <end position="21"/>
    </location>
</feature>
<dbReference type="InterPro" id="IPR002350">
    <property type="entry name" value="Kazal_dom"/>
</dbReference>
<dbReference type="PANTHER" id="PTHR21312:SF28">
    <property type="entry name" value="OVOINHIBITOR-RELATED"/>
    <property type="match status" value="1"/>
</dbReference>
<evidence type="ECO:0000313" key="8">
    <source>
        <dbReference type="EMBL" id="KAF4085810.1"/>
    </source>
</evidence>
<evidence type="ECO:0000256" key="3">
    <source>
        <dbReference type="ARBA" id="ARBA00022690"/>
    </source>
</evidence>
<dbReference type="FunFam" id="3.30.60.30:FF:000031">
    <property type="entry name" value="Serine protease inhibitor Kazal-type 2"/>
    <property type="match status" value="1"/>
</dbReference>
<proteinExistence type="predicted"/>
<comment type="caution">
    <text evidence="8">The sequence shown here is derived from an EMBL/GenBank/DDBJ whole genome shotgun (WGS) entry which is preliminary data.</text>
</comment>
<keyword evidence="6" id="KW-0732">Signal</keyword>
<dbReference type="InterPro" id="IPR001239">
    <property type="entry name" value="Prot_inh_Kazal-m"/>
</dbReference>
<dbReference type="InterPro" id="IPR036058">
    <property type="entry name" value="Kazal_dom_sf"/>
</dbReference>
<keyword evidence="5" id="KW-1015">Disulfide bond</keyword>
<keyword evidence="3" id="KW-0646">Protease inhibitor</keyword>
<dbReference type="PRINTS" id="PR00290">
    <property type="entry name" value="KAZALINHBTR"/>
</dbReference>
<dbReference type="AlphaFoldDB" id="A0A7J6ASN7"/>
<dbReference type="Pfam" id="PF00050">
    <property type="entry name" value="Kazal_1"/>
    <property type="match status" value="1"/>
</dbReference>
<dbReference type="EMBL" id="JAAGNN010000008">
    <property type="protein sequence ID" value="KAF4085810.1"/>
    <property type="molecule type" value="Genomic_DNA"/>
</dbReference>
<evidence type="ECO:0000256" key="4">
    <source>
        <dbReference type="ARBA" id="ARBA00022900"/>
    </source>
</evidence>
<keyword evidence="2" id="KW-0964">Secreted</keyword>
<name>A0A7J6ASN7_AMEME</name>
<feature type="domain" description="Kazal-like" evidence="7">
    <location>
        <begin position="26"/>
        <end position="82"/>
    </location>
</feature>
<feature type="chain" id="PRO_5029561050" description="Kazal-like domain-containing protein" evidence="6">
    <location>
        <begin position="22"/>
        <end position="83"/>
    </location>
</feature>
<dbReference type="PROSITE" id="PS51465">
    <property type="entry name" value="KAZAL_2"/>
    <property type="match status" value="1"/>
</dbReference>
<dbReference type="SUPFAM" id="SSF100895">
    <property type="entry name" value="Kazal-type serine protease inhibitors"/>
    <property type="match status" value="1"/>
</dbReference>
<evidence type="ECO:0000256" key="1">
    <source>
        <dbReference type="ARBA" id="ARBA00004613"/>
    </source>
</evidence>
<dbReference type="Gene3D" id="3.30.60.30">
    <property type="match status" value="1"/>
</dbReference>
<keyword evidence="9" id="KW-1185">Reference proteome</keyword>
<evidence type="ECO:0000256" key="2">
    <source>
        <dbReference type="ARBA" id="ARBA00022525"/>
    </source>
</evidence>
<dbReference type="PANTHER" id="PTHR21312">
    <property type="entry name" value="SERINE PROTEASE INHIBITOR"/>
    <property type="match status" value="1"/>
</dbReference>
<dbReference type="SMART" id="SM00280">
    <property type="entry name" value="KAZAL"/>
    <property type="match status" value="1"/>
</dbReference>
<evidence type="ECO:0000313" key="9">
    <source>
        <dbReference type="Proteomes" id="UP000593565"/>
    </source>
</evidence>
<sequence>MKVATLSCVSLLLFLSAVISADQRSQPREAECEKYVTLKCTREFDPVCGDDGETYSTECVLCMENKKRNQNVKVMYKGTCGSP</sequence>
<evidence type="ECO:0000259" key="7">
    <source>
        <dbReference type="PROSITE" id="PS51465"/>
    </source>
</evidence>